<dbReference type="GO" id="GO:0046873">
    <property type="term" value="F:metal ion transmembrane transporter activity"/>
    <property type="evidence" value="ECO:0007669"/>
    <property type="project" value="InterPro"/>
</dbReference>
<evidence type="ECO:0000256" key="4">
    <source>
        <dbReference type="ARBA" id="ARBA00022989"/>
    </source>
</evidence>
<dbReference type="PANTHER" id="PTHR16133:SF0">
    <property type="entry name" value="ZINC_IRON REGULATED TRANSPORTER-RELATED PROTEIN 102B, ISOFORM E"/>
    <property type="match status" value="1"/>
</dbReference>
<keyword evidence="10" id="KW-1185">Reference proteome</keyword>
<feature type="transmembrane region" description="Helical" evidence="8">
    <location>
        <begin position="307"/>
        <end position="326"/>
    </location>
</feature>
<dbReference type="InterPro" id="IPR003689">
    <property type="entry name" value="ZIP"/>
</dbReference>
<evidence type="ECO:0000313" key="9">
    <source>
        <dbReference type="EMBL" id="KKA27135.1"/>
    </source>
</evidence>
<feature type="compositionally biased region" description="Basic and acidic residues" evidence="7">
    <location>
        <begin position="112"/>
        <end position="123"/>
    </location>
</feature>
<feature type="region of interest" description="Disordered" evidence="7">
    <location>
        <begin position="112"/>
        <end position="134"/>
    </location>
</feature>
<evidence type="ECO:0000313" key="10">
    <source>
        <dbReference type="Proteomes" id="UP000033483"/>
    </source>
</evidence>
<name>A0A0F4ZA39_9PEZI</name>
<evidence type="ECO:0000256" key="7">
    <source>
        <dbReference type="SAM" id="MobiDB-lite"/>
    </source>
</evidence>
<sequence length="379" mass="39463">MAVTSFVAGALPLTMTLSQSQLRLISSIGVGILVGTSMTVIIPEGIESLLSHSQAHLHSAPAAPATPAAPAVRRDLSANSVGLPVVPVIDVLGGQSIQRDILSAIDDVVPRRDEASDHADDHAGPAAPAPPTDEPTVFVPTFSIGFSLITGFLLMFLIDRLPRHAAERLSPPAPREISLDNLGADSHSDEETAGFLSSLSPSSPHSSSNALTVGLVIHAAADGIAMGASSSTQNTQLGFIIFLAIMVHKAPAAFGLTSVLLKQGVSKYVARGHLLVFSLAAPCGALATWLLIHLLGGESAMQGAKGHHWTGMLLLFSAGTFLYVAMHAMQEESGNHEGHPSNGYPDSPHRKRSGPQMRDTLATAAGFLLPLIAQMAHSD</sequence>
<accession>A0A0F4ZA39</accession>
<evidence type="ECO:0000256" key="6">
    <source>
        <dbReference type="ARBA" id="ARBA00023136"/>
    </source>
</evidence>
<feature type="transmembrane region" description="Helical" evidence="8">
    <location>
        <begin position="210"/>
        <end position="231"/>
    </location>
</feature>
<dbReference type="GO" id="GO:0000139">
    <property type="term" value="C:Golgi membrane"/>
    <property type="evidence" value="ECO:0007669"/>
    <property type="project" value="UniProtKB-SubCell"/>
</dbReference>
<keyword evidence="4 8" id="KW-1133">Transmembrane helix</keyword>
<comment type="caution">
    <text evidence="9">The sequence shown here is derived from an EMBL/GenBank/DDBJ whole genome shotgun (WGS) entry which is preliminary data.</text>
</comment>
<keyword evidence="5" id="KW-0333">Golgi apparatus</keyword>
<dbReference type="Proteomes" id="UP000033483">
    <property type="component" value="Unassembled WGS sequence"/>
</dbReference>
<gene>
    <name evidence="9" type="ORF">TD95_000398</name>
</gene>
<keyword evidence="3 8" id="KW-0812">Transmembrane</keyword>
<feature type="transmembrane region" description="Helical" evidence="8">
    <location>
        <begin position="273"/>
        <end position="295"/>
    </location>
</feature>
<feature type="region of interest" description="Disordered" evidence="7">
    <location>
        <begin position="172"/>
        <end position="204"/>
    </location>
</feature>
<dbReference type="AlphaFoldDB" id="A0A0F4ZA39"/>
<protein>
    <recommendedName>
        <fullName evidence="11">Zinc/iron permease</fullName>
    </recommendedName>
</protein>
<feature type="transmembrane region" description="Helical" evidence="8">
    <location>
        <begin position="237"/>
        <end position="261"/>
    </location>
</feature>
<evidence type="ECO:0008006" key="11">
    <source>
        <dbReference type="Google" id="ProtNLM"/>
    </source>
</evidence>
<evidence type="ECO:0000256" key="3">
    <source>
        <dbReference type="ARBA" id="ARBA00022692"/>
    </source>
</evidence>
<dbReference type="EMBL" id="LAEV01001877">
    <property type="protein sequence ID" value="KKA27135.1"/>
    <property type="molecule type" value="Genomic_DNA"/>
</dbReference>
<evidence type="ECO:0000256" key="1">
    <source>
        <dbReference type="ARBA" id="ARBA00004127"/>
    </source>
</evidence>
<reference evidence="9 10" key="1">
    <citation type="submission" date="2015-03" db="EMBL/GenBank/DDBJ databases">
        <authorList>
            <person name="Radwan O."/>
            <person name="Al-Naeli F.A."/>
            <person name="Rendon G.A."/>
            <person name="Fields C."/>
        </authorList>
    </citation>
    <scope>NUCLEOTIDE SEQUENCE [LARGE SCALE GENOMIC DNA]</scope>
    <source>
        <strain evidence="9">CR-DP1</strain>
    </source>
</reference>
<organism evidence="9 10">
    <name type="scientific">Thielaviopsis punctulata</name>
    <dbReference type="NCBI Taxonomy" id="72032"/>
    <lineage>
        <taxon>Eukaryota</taxon>
        <taxon>Fungi</taxon>
        <taxon>Dikarya</taxon>
        <taxon>Ascomycota</taxon>
        <taxon>Pezizomycotina</taxon>
        <taxon>Sordariomycetes</taxon>
        <taxon>Hypocreomycetidae</taxon>
        <taxon>Microascales</taxon>
        <taxon>Ceratocystidaceae</taxon>
        <taxon>Thielaviopsis</taxon>
    </lineage>
</organism>
<dbReference type="GO" id="GO:0006829">
    <property type="term" value="P:zinc ion transport"/>
    <property type="evidence" value="ECO:0007669"/>
    <property type="project" value="InterPro"/>
</dbReference>
<dbReference type="InterPro" id="IPR045891">
    <property type="entry name" value="ZIP9"/>
</dbReference>
<keyword evidence="6 8" id="KW-0472">Membrane</keyword>
<dbReference type="PANTHER" id="PTHR16133">
    <property type="entry name" value="SOLUTE CARRIER FAMILY 39 ZINC TRANSPORTER , MEMBER 9-RELATED"/>
    <property type="match status" value="1"/>
</dbReference>
<evidence type="ECO:0000256" key="8">
    <source>
        <dbReference type="SAM" id="Phobius"/>
    </source>
</evidence>
<comment type="subcellular location">
    <subcellularLocation>
        <location evidence="1">Endomembrane system</location>
        <topology evidence="1">Multi-pass membrane protein</topology>
    </subcellularLocation>
    <subcellularLocation>
        <location evidence="2">Golgi apparatus membrane</location>
    </subcellularLocation>
</comment>
<evidence type="ECO:0000256" key="5">
    <source>
        <dbReference type="ARBA" id="ARBA00023034"/>
    </source>
</evidence>
<evidence type="ECO:0000256" key="2">
    <source>
        <dbReference type="ARBA" id="ARBA00004394"/>
    </source>
</evidence>
<feature type="transmembrane region" description="Helical" evidence="8">
    <location>
        <begin position="137"/>
        <end position="158"/>
    </location>
</feature>
<feature type="region of interest" description="Disordered" evidence="7">
    <location>
        <begin position="333"/>
        <end position="356"/>
    </location>
</feature>
<dbReference type="Pfam" id="PF02535">
    <property type="entry name" value="Zip"/>
    <property type="match status" value="1"/>
</dbReference>
<proteinExistence type="predicted"/>
<dbReference type="OrthoDB" id="19859at2759"/>